<comment type="caution">
    <text evidence="6">The sequence shown here is derived from an EMBL/GenBank/DDBJ whole genome shotgun (WGS) entry which is preliminary data.</text>
</comment>
<organism evidence="6 7">
    <name type="scientific">Pseudotabrizicola sediminis</name>
    <dbReference type="NCBI Taxonomy" id="2486418"/>
    <lineage>
        <taxon>Bacteria</taxon>
        <taxon>Pseudomonadati</taxon>
        <taxon>Pseudomonadota</taxon>
        <taxon>Alphaproteobacteria</taxon>
        <taxon>Rhodobacterales</taxon>
        <taxon>Paracoccaceae</taxon>
        <taxon>Pseudotabrizicola</taxon>
    </lineage>
</organism>
<dbReference type="SUPFAM" id="SSF46626">
    <property type="entry name" value="Cytochrome c"/>
    <property type="match status" value="2"/>
</dbReference>
<dbReference type="RefSeq" id="WP_135428404.1">
    <property type="nucleotide sequence ID" value="NZ_RPEM01000001.1"/>
</dbReference>
<keyword evidence="1 4" id="KW-0349">Heme</keyword>
<keyword evidence="6" id="KW-0418">Kinase</keyword>
<dbReference type="Gene3D" id="1.10.760.10">
    <property type="entry name" value="Cytochrome c-like domain"/>
    <property type="match status" value="2"/>
</dbReference>
<feature type="domain" description="Cytochrome c" evidence="5">
    <location>
        <begin position="187"/>
        <end position="293"/>
    </location>
</feature>
<dbReference type="Pfam" id="PF00034">
    <property type="entry name" value="Cytochrom_C"/>
    <property type="match status" value="2"/>
</dbReference>
<dbReference type="GO" id="GO:0016301">
    <property type="term" value="F:kinase activity"/>
    <property type="evidence" value="ECO:0007669"/>
    <property type="project" value="UniProtKB-KW"/>
</dbReference>
<keyword evidence="7" id="KW-1185">Reference proteome</keyword>
<sequence length="296" mass="31317">MRRLFLSVCVAAVIGAGVFWAVTRPDPMPADTFAGLTGDAGRGEAVFHATGCASCHAAPGAVGEAKLVLAGGQAFPSDFGTFLAPNISPDPQHGIGGWSLPDLANAIQRGVSPDGAHYYPALPYWSYARMQPQDVADLYAFLQTLPPDATPNQPHLIGFPFSIRRVVGGWKVLNNNADFVLEGDLTEAEARGRYIVEAMAHCAECHTPRDALGGLDTSRWMAGAPNPSGQGTIPNITPAKLSWSEGEIVEYLTSGFTPDYDSVGGHMVAVVENMARLPESDRAAVAAYLKKLPGVE</sequence>
<evidence type="ECO:0000256" key="4">
    <source>
        <dbReference type="PROSITE-ProRule" id="PRU00433"/>
    </source>
</evidence>
<evidence type="ECO:0000256" key="3">
    <source>
        <dbReference type="ARBA" id="ARBA00023004"/>
    </source>
</evidence>
<keyword evidence="2 4" id="KW-0479">Metal-binding</keyword>
<dbReference type="InterPro" id="IPR009056">
    <property type="entry name" value="Cyt_c-like_dom"/>
</dbReference>
<evidence type="ECO:0000313" key="6">
    <source>
        <dbReference type="EMBL" id="TGD45107.1"/>
    </source>
</evidence>
<protein>
    <submittedName>
        <fullName evidence="6">Diacylglycerol kinase</fullName>
    </submittedName>
</protein>
<keyword evidence="6" id="KW-0808">Transferase</keyword>
<dbReference type="InterPro" id="IPR036909">
    <property type="entry name" value="Cyt_c-like_dom_sf"/>
</dbReference>
<reference evidence="6 7" key="1">
    <citation type="submission" date="2018-11" db="EMBL/GenBank/DDBJ databases">
        <title>Tabrizicola sp. isolated from sediment of alpine lake.</title>
        <authorList>
            <person name="Liu Z."/>
        </authorList>
    </citation>
    <scope>NUCLEOTIDE SEQUENCE [LARGE SCALE GENOMIC DNA]</scope>
    <source>
        <strain evidence="6 7">DRYC-M-16</strain>
    </source>
</reference>
<dbReference type="PANTHER" id="PTHR35008">
    <property type="entry name" value="BLL4482 PROTEIN-RELATED"/>
    <property type="match status" value="1"/>
</dbReference>
<dbReference type="PROSITE" id="PS51007">
    <property type="entry name" value="CYTC"/>
    <property type="match status" value="2"/>
</dbReference>
<dbReference type="InterPro" id="IPR051459">
    <property type="entry name" value="Cytochrome_c-type_DH"/>
</dbReference>
<evidence type="ECO:0000256" key="1">
    <source>
        <dbReference type="ARBA" id="ARBA00022617"/>
    </source>
</evidence>
<dbReference type="Proteomes" id="UP000297741">
    <property type="component" value="Unassembled WGS sequence"/>
</dbReference>
<accession>A0ABY2KV02</accession>
<evidence type="ECO:0000313" key="7">
    <source>
        <dbReference type="Proteomes" id="UP000297741"/>
    </source>
</evidence>
<evidence type="ECO:0000259" key="5">
    <source>
        <dbReference type="PROSITE" id="PS51007"/>
    </source>
</evidence>
<proteinExistence type="predicted"/>
<name>A0ABY2KV02_9RHOB</name>
<evidence type="ECO:0000256" key="2">
    <source>
        <dbReference type="ARBA" id="ARBA00022723"/>
    </source>
</evidence>
<dbReference type="PANTHER" id="PTHR35008:SF8">
    <property type="entry name" value="ALCOHOL DEHYDROGENASE CYTOCHROME C SUBUNIT"/>
    <property type="match status" value="1"/>
</dbReference>
<keyword evidence="3 4" id="KW-0408">Iron</keyword>
<gene>
    <name evidence="6" type="ORF">EEB11_00560</name>
</gene>
<feature type="domain" description="Cytochrome c" evidence="5">
    <location>
        <begin position="38"/>
        <end position="146"/>
    </location>
</feature>
<dbReference type="EMBL" id="RPEM01000001">
    <property type="protein sequence ID" value="TGD45107.1"/>
    <property type="molecule type" value="Genomic_DNA"/>
</dbReference>